<dbReference type="GO" id="GO:0016020">
    <property type="term" value="C:membrane"/>
    <property type="evidence" value="ECO:0007669"/>
    <property type="project" value="UniProtKB-SubCell"/>
</dbReference>
<evidence type="ECO:0000256" key="6">
    <source>
        <dbReference type="RuleBase" id="RU003755"/>
    </source>
</evidence>
<organism evidence="8 9">
    <name type="scientific">Acacia crassicarpa</name>
    <name type="common">northern wattle</name>
    <dbReference type="NCBI Taxonomy" id="499986"/>
    <lineage>
        <taxon>Eukaryota</taxon>
        <taxon>Viridiplantae</taxon>
        <taxon>Streptophyta</taxon>
        <taxon>Embryophyta</taxon>
        <taxon>Tracheophyta</taxon>
        <taxon>Spermatophyta</taxon>
        <taxon>Magnoliopsida</taxon>
        <taxon>eudicotyledons</taxon>
        <taxon>Gunneridae</taxon>
        <taxon>Pentapetalae</taxon>
        <taxon>rosids</taxon>
        <taxon>fabids</taxon>
        <taxon>Fabales</taxon>
        <taxon>Fabaceae</taxon>
        <taxon>Caesalpinioideae</taxon>
        <taxon>mimosoid clade</taxon>
        <taxon>Acacieae</taxon>
        <taxon>Acacia</taxon>
    </lineage>
</organism>
<evidence type="ECO:0008006" key="10">
    <source>
        <dbReference type="Google" id="ProtNLM"/>
    </source>
</evidence>
<feature type="transmembrane region" description="Helical" evidence="7">
    <location>
        <begin position="453"/>
        <end position="472"/>
    </location>
</feature>
<dbReference type="GO" id="GO:0006857">
    <property type="term" value="P:oligopeptide transport"/>
    <property type="evidence" value="ECO:0007669"/>
    <property type="project" value="InterPro"/>
</dbReference>
<evidence type="ECO:0000313" key="9">
    <source>
        <dbReference type="Proteomes" id="UP001293593"/>
    </source>
</evidence>
<accession>A0AAE1MWM6</accession>
<dbReference type="EMBL" id="JAWXYG010000003">
    <property type="protein sequence ID" value="KAK4278607.1"/>
    <property type="molecule type" value="Genomic_DNA"/>
</dbReference>
<feature type="transmembrane region" description="Helical" evidence="7">
    <location>
        <begin position="536"/>
        <end position="555"/>
    </location>
</feature>
<evidence type="ECO:0000256" key="3">
    <source>
        <dbReference type="ARBA" id="ARBA00022692"/>
    </source>
</evidence>
<protein>
    <recommendedName>
        <fullName evidence="10">Peptide transporter</fullName>
    </recommendedName>
</protein>
<keyword evidence="5 7" id="KW-0472">Membrane</keyword>
<feature type="transmembrane region" description="Helical" evidence="7">
    <location>
        <begin position="330"/>
        <end position="353"/>
    </location>
</feature>
<sequence>MAVEEVYTKDGTVDFRGNPANKKKTGTWKACPFILGNECCERLAYYGMSTNLVLYFKKRLHQHSATASKNVSDWSGTCYITPLIGAFFADAYLGRYWTIATFSIIYVIGMILLTLSASVPGIKPTCHGEDCHATDGQSAICFVALYLIALGTGGIKPCVSSYGADQFDDADEVEKEHKSSFFNWFYFSINIGALIASSLLVYVQDNVGWGWGFGIPAVTMALAVVSFFSGTRMYRNQKPGGSPLTRNFQVIVASIRKHKVAVPEDKSLLYEVADTESVIQGSRKLDHSKGLSFFDKAAVPEESDSVKSPANPWRLCSVTQVEELKAIIRLLPVWATGIIFATVYGQMSTLFVLQGATMDPHVGDSSFKIPPASLSIFDTISVIFWVPVYDQFIVPVARNFTGHKNGITQLQRMGIGLFISIFSMISAGVLELIRLRMVRHHNYYELEYVPMSIFWQVPQYFIIGCAEVFMFIGQLEFFYEQAPDAMRSLCSALQLLTVALGQYLSSLLVTIVTSISTKNGSPGWIPDNLNYGRIHYFFWLLAVLSALNLVIYVLVARMYKYKRPVGGLR</sequence>
<keyword evidence="4 7" id="KW-1133">Transmembrane helix</keyword>
<evidence type="ECO:0000256" key="2">
    <source>
        <dbReference type="ARBA" id="ARBA00005982"/>
    </source>
</evidence>
<evidence type="ECO:0000256" key="1">
    <source>
        <dbReference type="ARBA" id="ARBA00004141"/>
    </source>
</evidence>
<keyword evidence="9" id="KW-1185">Reference proteome</keyword>
<dbReference type="Gene3D" id="1.20.1250.20">
    <property type="entry name" value="MFS general substrate transporter like domains"/>
    <property type="match status" value="1"/>
</dbReference>
<dbReference type="AlphaFoldDB" id="A0AAE1MWM6"/>
<keyword evidence="3 6" id="KW-0812">Transmembrane</keyword>
<dbReference type="PANTHER" id="PTHR11654">
    <property type="entry name" value="OLIGOPEPTIDE TRANSPORTER-RELATED"/>
    <property type="match status" value="1"/>
</dbReference>
<comment type="caution">
    <text evidence="8">The sequence shown here is derived from an EMBL/GenBank/DDBJ whole genome shotgun (WGS) entry which is preliminary data.</text>
</comment>
<dbReference type="SUPFAM" id="SSF103473">
    <property type="entry name" value="MFS general substrate transporter"/>
    <property type="match status" value="1"/>
</dbReference>
<dbReference type="PROSITE" id="PS01023">
    <property type="entry name" value="PTR2_2"/>
    <property type="match status" value="1"/>
</dbReference>
<evidence type="ECO:0000256" key="7">
    <source>
        <dbReference type="SAM" id="Phobius"/>
    </source>
</evidence>
<dbReference type="GO" id="GO:0022857">
    <property type="term" value="F:transmembrane transporter activity"/>
    <property type="evidence" value="ECO:0007669"/>
    <property type="project" value="InterPro"/>
</dbReference>
<feature type="transmembrane region" description="Helical" evidence="7">
    <location>
        <begin position="184"/>
        <end position="203"/>
    </location>
</feature>
<reference evidence="8" key="1">
    <citation type="submission" date="2023-10" db="EMBL/GenBank/DDBJ databases">
        <title>Chromosome-level genome of the transformable northern wattle, Acacia crassicarpa.</title>
        <authorList>
            <person name="Massaro I."/>
            <person name="Sinha N.R."/>
            <person name="Poethig S."/>
            <person name="Leichty A.R."/>
        </authorList>
    </citation>
    <scope>NUCLEOTIDE SEQUENCE</scope>
    <source>
        <strain evidence="8">Acra3RX</strain>
        <tissue evidence="8">Leaf</tissue>
    </source>
</reference>
<keyword evidence="6" id="KW-0813">Transport</keyword>
<evidence type="ECO:0000256" key="5">
    <source>
        <dbReference type="ARBA" id="ARBA00023136"/>
    </source>
</evidence>
<comment type="similarity">
    <text evidence="2 6">Belongs to the major facilitator superfamily. Proton-dependent oligopeptide transporter (POT/PTR) (TC 2.A.17) family.</text>
</comment>
<name>A0AAE1MWM6_9FABA</name>
<dbReference type="InterPro" id="IPR036259">
    <property type="entry name" value="MFS_trans_sf"/>
</dbReference>
<feature type="transmembrane region" description="Helical" evidence="7">
    <location>
        <begin position="209"/>
        <end position="228"/>
    </location>
</feature>
<feature type="transmembrane region" description="Helical" evidence="7">
    <location>
        <begin position="373"/>
        <end position="394"/>
    </location>
</feature>
<feature type="transmembrane region" description="Helical" evidence="7">
    <location>
        <begin position="493"/>
        <end position="516"/>
    </location>
</feature>
<feature type="transmembrane region" description="Helical" evidence="7">
    <location>
        <begin position="96"/>
        <end position="115"/>
    </location>
</feature>
<evidence type="ECO:0000313" key="8">
    <source>
        <dbReference type="EMBL" id="KAK4278607.1"/>
    </source>
</evidence>
<evidence type="ECO:0000256" key="4">
    <source>
        <dbReference type="ARBA" id="ARBA00022989"/>
    </source>
</evidence>
<gene>
    <name evidence="8" type="ORF">QN277_016435</name>
</gene>
<comment type="subcellular location">
    <subcellularLocation>
        <location evidence="1 6">Membrane</location>
        <topology evidence="1 6">Multi-pass membrane protein</topology>
    </subcellularLocation>
</comment>
<dbReference type="InterPro" id="IPR000109">
    <property type="entry name" value="POT_fam"/>
</dbReference>
<dbReference type="Proteomes" id="UP001293593">
    <property type="component" value="Unassembled WGS sequence"/>
</dbReference>
<dbReference type="Pfam" id="PF00854">
    <property type="entry name" value="PTR2"/>
    <property type="match status" value="1"/>
</dbReference>
<dbReference type="InterPro" id="IPR018456">
    <property type="entry name" value="PTR2_symporter_CS"/>
</dbReference>
<feature type="transmembrane region" description="Helical" evidence="7">
    <location>
        <begin position="415"/>
        <end position="433"/>
    </location>
</feature>
<proteinExistence type="inferred from homology"/>